<feature type="domain" description="Gfo/Idh/MocA-like oxidoreductase C-terminal" evidence="3">
    <location>
        <begin position="131"/>
        <end position="342"/>
    </location>
</feature>
<dbReference type="InterPro" id="IPR000683">
    <property type="entry name" value="Gfo/Idh/MocA-like_OxRdtase_N"/>
</dbReference>
<protein>
    <submittedName>
        <fullName evidence="4">Gfo/Idh/MocA family oxidoreductase</fullName>
    </submittedName>
</protein>
<dbReference type="PANTHER" id="PTHR43377:SF8">
    <property type="entry name" value="BLR3664 PROTEIN"/>
    <property type="match status" value="1"/>
</dbReference>
<reference evidence="4" key="1">
    <citation type="submission" date="2022-01" db="EMBL/GenBank/DDBJ databases">
        <title>Microbacterium eymi and Microbacterium rhizovicinus sp. nov., isolated from the rhizospheric soil of Elymus tsukushiensis, a plant native to the Dokdo Islands, Republic of Korea.</title>
        <authorList>
            <person name="Hwang Y.J."/>
        </authorList>
    </citation>
    <scope>NUCLEOTIDE SEQUENCE</scope>
    <source>
        <strain evidence="4">KUDC0405</strain>
    </source>
</reference>
<dbReference type="Proteomes" id="UP001054811">
    <property type="component" value="Chromosome"/>
</dbReference>
<accession>A0ABY5NLW4</accession>
<dbReference type="Pfam" id="PF01408">
    <property type="entry name" value="GFO_IDH_MocA"/>
    <property type="match status" value="1"/>
</dbReference>
<evidence type="ECO:0000259" key="3">
    <source>
        <dbReference type="Pfam" id="PF02894"/>
    </source>
</evidence>
<dbReference type="SUPFAM" id="SSF51735">
    <property type="entry name" value="NAD(P)-binding Rossmann-fold domains"/>
    <property type="match status" value="1"/>
</dbReference>
<dbReference type="PANTHER" id="PTHR43377">
    <property type="entry name" value="BILIVERDIN REDUCTASE A"/>
    <property type="match status" value="1"/>
</dbReference>
<evidence type="ECO:0000313" key="5">
    <source>
        <dbReference type="Proteomes" id="UP001054811"/>
    </source>
</evidence>
<evidence type="ECO:0000256" key="1">
    <source>
        <dbReference type="ARBA" id="ARBA00010928"/>
    </source>
</evidence>
<dbReference type="InterPro" id="IPR051450">
    <property type="entry name" value="Gfo/Idh/MocA_Oxidoreductases"/>
</dbReference>
<dbReference type="InterPro" id="IPR036291">
    <property type="entry name" value="NAD(P)-bd_dom_sf"/>
</dbReference>
<comment type="similarity">
    <text evidence="1">Belongs to the Gfo/Idh/MocA family.</text>
</comment>
<dbReference type="SUPFAM" id="SSF55347">
    <property type="entry name" value="Glyceraldehyde-3-phosphate dehydrogenase-like, C-terminal domain"/>
    <property type="match status" value="1"/>
</dbReference>
<dbReference type="Pfam" id="PF02894">
    <property type="entry name" value="GFO_IDH_MocA_C"/>
    <property type="match status" value="1"/>
</dbReference>
<keyword evidence="5" id="KW-1185">Reference proteome</keyword>
<dbReference type="EMBL" id="CP091139">
    <property type="protein sequence ID" value="UUT36177.1"/>
    <property type="molecule type" value="Genomic_DNA"/>
</dbReference>
<evidence type="ECO:0000259" key="2">
    <source>
        <dbReference type="Pfam" id="PF01408"/>
    </source>
</evidence>
<dbReference type="Gene3D" id="3.30.360.10">
    <property type="entry name" value="Dihydrodipicolinate Reductase, domain 2"/>
    <property type="match status" value="1"/>
</dbReference>
<sequence length="342" mass="35918">MTRIGLIGAGAIGHTHAHTVATTDGFELAGIADPTDAGAELAAQFGTTHHRDHRGLWDDIPPDAVIIATPNDLHVPIALELVAAAIPMLVEKPIATTAAKARTLVAAAERAGVPVLVGHHRRYHPVVRRAKEIIASGRLGRIVAVSATAFVSKPDEYFEVAWRRARGTGGPFLINLIHEVDLLRHLVGEITSVSALASSATRGLEVEDTGAVIFGFDTGAVASLAISDAVAGPWSWDLTAGDSPRFPTHPVESHRIGGESASLTLPTLELWEHDGPRSWTSPLHAVHDEAGPGDPYKAQLQHLGDVVAGRAVPLVSAHEGTRDLEVVEAVARSAATGQAVDV</sequence>
<gene>
    <name evidence="4" type="ORF">L2X98_24340</name>
</gene>
<dbReference type="RefSeq" id="WP_259612826.1">
    <property type="nucleotide sequence ID" value="NZ_CP091139.2"/>
</dbReference>
<feature type="domain" description="Gfo/Idh/MocA-like oxidoreductase N-terminal" evidence="2">
    <location>
        <begin position="3"/>
        <end position="119"/>
    </location>
</feature>
<proteinExistence type="inferred from homology"/>
<name>A0ABY5NLW4_9MICO</name>
<organism evidence="4 5">
    <name type="scientific">Microbacterium elymi</name>
    <dbReference type="NCBI Taxonomy" id="2909587"/>
    <lineage>
        <taxon>Bacteria</taxon>
        <taxon>Bacillati</taxon>
        <taxon>Actinomycetota</taxon>
        <taxon>Actinomycetes</taxon>
        <taxon>Micrococcales</taxon>
        <taxon>Microbacteriaceae</taxon>
        <taxon>Microbacterium</taxon>
    </lineage>
</organism>
<dbReference type="InterPro" id="IPR004104">
    <property type="entry name" value="Gfo/Idh/MocA-like_OxRdtase_C"/>
</dbReference>
<dbReference type="Gene3D" id="3.40.50.720">
    <property type="entry name" value="NAD(P)-binding Rossmann-like Domain"/>
    <property type="match status" value="1"/>
</dbReference>
<evidence type="ECO:0000313" key="4">
    <source>
        <dbReference type="EMBL" id="UUT36177.1"/>
    </source>
</evidence>